<evidence type="ECO:0000313" key="1">
    <source>
        <dbReference type="EMBL" id="KAJ9649068.1"/>
    </source>
</evidence>
<proteinExistence type="predicted"/>
<reference evidence="1" key="1">
    <citation type="submission" date="2022-10" db="EMBL/GenBank/DDBJ databases">
        <title>Culturing micro-colonial fungi from biological soil crusts in the Mojave desert and describing Neophaeococcomyces mojavensis, and introducing the new genera and species Taxawa tesnikishii.</title>
        <authorList>
            <person name="Kurbessoian T."/>
            <person name="Stajich J.E."/>
        </authorList>
    </citation>
    <scope>NUCLEOTIDE SEQUENCE</scope>
    <source>
        <strain evidence="1">JES_115</strain>
    </source>
</reference>
<dbReference type="EMBL" id="JAPDRP010000002">
    <property type="protein sequence ID" value="KAJ9649068.1"/>
    <property type="molecule type" value="Genomic_DNA"/>
</dbReference>
<dbReference type="EC" id="2.1.1.322" evidence="1"/>
<sequence length="394" mass="43949">MPELNGRDTTMDDPLNIETDLETQSLLLAAANHDTEALRNLLRTTSANDPAIVMSDGQIDGLENGHTNGAHAEAGDERKKELEAAARTVELLFQNGAIWNDLDKNNETPGCIAHRLGLKELYDMVVKAGVRAELLLNRLDEYQMLGDDDESEAEEDFEILEDPQETSIIDIEASDVNSAGYLASDLTFTADRLLDADKNGVMMAWETDIMRRTADRLLPAPSLRVLNIGHGMGIIDGIFQSKSPSAHHIVEAHPAVLERMRRDGWYDKPGVVVHEGKWQDVVPKLVQEDTMFDAIYFDTFAEDYKALKEFFSEYVIGLLDPSGGKEGEGGRFGFFNGLGADRQVVEIDLMEAGLETEWEEVRVPNLDEAGEWAGVRRRYWALDTYKLPTCKFIG</sequence>
<keyword evidence="2" id="KW-1185">Reference proteome</keyword>
<keyword evidence="1" id="KW-0489">Methyltransferase</keyword>
<name>A0ACC2ZNU9_9PEZI</name>
<accession>A0ACC2ZNU9</accession>
<gene>
    <name evidence="1" type="primary">RMT2</name>
    <name evidence="1" type="ORF">H2199_000981</name>
</gene>
<comment type="caution">
    <text evidence="1">The sequence shown here is derived from an EMBL/GenBank/DDBJ whole genome shotgun (WGS) entry which is preliminary data.</text>
</comment>
<dbReference type="Proteomes" id="UP001172680">
    <property type="component" value="Unassembled WGS sequence"/>
</dbReference>
<evidence type="ECO:0000313" key="2">
    <source>
        <dbReference type="Proteomes" id="UP001172680"/>
    </source>
</evidence>
<keyword evidence="1" id="KW-0808">Transferase</keyword>
<protein>
    <submittedName>
        <fullName evidence="1">Arginine N-methyltransferase 2</fullName>
        <ecNumber evidence="1">2.1.1.322</ecNumber>
    </submittedName>
</protein>
<organism evidence="1 2">
    <name type="scientific">Coniosporium tulheliwenetii</name>
    <dbReference type="NCBI Taxonomy" id="3383036"/>
    <lineage>
        <taxon>Eukaryota</taxon>
        <taxon>Fungi</taxon>
        <taxon>Dikarya</taxon>
        <taxon>Ascomycota</taxon>
        <taxon>Pezizomycotina</taxon>
        <taxon>Dothideomycetes</taxon>
        <taxon>Dothideomycetes incertae sedis</taxon>
        <taxon>Coniosporium</taxon>
    </lineage>
</organism>